<dbReference type="EMBL" id="LS480641">
    <property type="protein sequence ID" value="SPT19969.1"/>
    <property type="molecule type" value="Genomic_DNA"/>
</dbReference>
<accession>A0A7H4LMY0</accession>
<dbReference type="PROSITE" id="PS51257">
    <property type="entry name" value="PROKAR_LIPOPROTEIN"/>
    <property type="match status" value="1"/>
</dbReference>
<dbReference type="Proteomes" id="UP000280104">
    <property type="component" value="Chromosome II"/>
</dbReference>
<reference evidence="3 4" key="1">
    <citation type="submission" date="2018-05" db="EMBL/GenBank/DDBJ databases">
        <authorList>
            <person name="Thind KAUR A."/>
        </authorList>
    </citation>
    <scope>NUCLEOTIDE SEQUENCE [LARGE SCALE GENOMIC DNA]</scope>
</reference>
<name>A0A7H4LMY0_WHEAT</name>
<dbReference type="AlphaFoldDB" id="A0A7H4LMY0"/>
<evidence type="ECO:0000313" key="4">
    <source>
        <dbReference type="Proteomes" id="UP000280104"/>
    </source>
</evidence>
<evidence type="ECO:0000256" key="2">
    <source>
        <dbReference type="SAM" id="SignalP"/>
    </source>
</evidence>
<evidence type="ECO:0000313" key="3">
    <source>
        <dbReference type="EMBL" id="SPT19969.1"/>
    </source>
</evidence>
<evidence type="ECO:0000256" key="1">
    <source>
        <dbReference type="SAM" id="MobiDB-lite"/>
    </source>
</evidence>
<protein>
    <submittedName>
        <fullName evidence="3">Uncharacterized protein</fullName>
    </submittedName>
</protein>
<feature type="signal peptide" evidence="2">
    <location>
        <begin position="1"/>
        <end position="20"/>
    </location>
</feature>
<sequence>MAKRLDVALRLLLLVVVVLASCDGRELKGNGGVDEVKDLVPGLPVPLPPLNLPVSNMAKCLAVALLLLVVLASCEGRELSQKDGALGATRGAGVAESKASSGSGLPDLPVVGTGTSTINGPLVVIPGVPSHP</sequence>
<keyword evidence="2" id="KW-0732">Signal</keyword>
<organism evidence="3 4">
    <name type="scientific">Triticum aestivum</name>
    <name type="common">Wheat</name>
    <dbReference type="NCBI Taxonomy" id="4565"/>
    <lineage>
        <taxon>Eukaryota</taxon>
        <taxon>Viridiplantae</taxon>
        <taxon>Streptophyta</taxon>
        <taxon>Embryophyta</taxon>
        <taxon>Tracheophyta</taxon>
        <taxon>Spermatophyta</taxon>
        <taxon>Magnoliopsida</taxon>
        <taxon>Liliopsida</taxon>
        <taxon>Poales</taxon>
        <taxon>Poaceae</taxon>
        <taxon>BOP clade</taxon>
        <taxon>Pooideae</taxon>
        <taxon>Triticodae</taxon>
        <taxon>Triticeae</taxon>
        <taxon>Triticinae</taxon>
        <taxon>Triticum</taxon>
    </lineage>
</organism>
<gene>
    <name evidence="3" type="ORF">CAMPLR22A2D_LOCUS4596</name>
</gene>
<feature type="chain" id="PRO_5028986685" evidence="2">
    <location>
        <begin position="21"/>
        <end position="132"/>
    </location>
</feature>
<feature type="region of interest" description="Disordered" evidence="1">
    <location>
        <begin position="87"/>
        <end position="106"/>
    </location>
</feature>
<proteinExistence type="predicted"/>